<sequence length="210" mass="23627">MSKPNAFKQLQDFDFNNIEWDRMGVWPVPVKVLFCLIIIGGILTGGYFALIKPAQEGLQRIQAEETRLMRDYESKAFQVANLEAYQIQLTEMRQTFESVLRQLPNDTEIPDLLVDINRTAESSGLQVGQLSIGTPTNRELFTEQPLRLEATGGYHEIGTFVSGISALPRIVTLHNYSLQPTGAESSTETRLRLSIDVKTYQYRDAAGGRN</sequence>
<keyword evidence="1" id="KW-0472">Membrane</keyword>
<dbReference type="GO" id="GO:0043683">
    <property type="term" value="P:type IV pilus assembly"/>
    <property type="evidence" value="ECO:0007669"/>
    <property type="project" value="InterPro"/>
</dbReference>
<dbReference type="Gene3D" id="3.30.70.60">
    <property type="match status" value="1"/>
</dbReference>
<dbReference type="PIRSF" id="PIRSF016482">
    <property type="entry name" value="PilO"/>
    <property type="match status" value="1"/>
</dbReference>
<dbReference type="InterPro" id="IPR014717">
    <property type="entry name" value="Transl_elong_EF1B/ribsomal_bS6"/>
</dbReference>
<dbReference type="PANTHER" id="PTHR39555">
    <property type="entry name" value="FIMBRIAL ASSEMBLY PROTEIN PILO-LIKE PROTEIN-RELATED"/>
    <property type="match status" value="1"/>
</dbReference>
<protein>
    <submittedName>
        <fullName evidence="2">Type 4a pilus biogenesis protein PilO</fullName>
    </submittedName>
</protein>
<organism evidence="2">
    <name type="scientific">Salinispirillum sp. LH 10-3-1</name>
    <dbReference type="NCBI Taxonomy" id="2952525"/>
    <lineage>
        <taxon>Bacteria</taxon>
        <taxon>Pseudomonadati</taxon>
        <taxon>Pseudomonadota</taxon>
        <taxon>Gammaproteobacteria</taxon>
        <taxon>Oceanospirillales</taxon>
        <taxon>Saccharospirillaceae</taxon>
        <taxon>Salinispirillum</taxon>
    </lineage>
</organism>
<dbReference type="AlphaFoldDB" id="A0AB38YGC9"/>
<name>A0AB38YGC9_9GAMM</name>
<dbReference type="Pfam" id="PF04350">
    <property type="entry name" value="PilO"/>
    <property type="match status" value="1"/>
</dbReference>
<keyword evidence="1" id="KW-1133">Transmembrane helix</keyword>
<gene>
    <name evidence="2" type="ORF">NFC81_14470</name>
</gene>
<dbReference type="InterPro" id="IPR007445">
    <property type="entry name" value="PilO"/>
</dbReference>
<dbReference type="GO" id="GO:0043107">
    <property type="term" value="P:type IV pilus-dependent motility"/>
    <property type="evidence" value="ECO:0007669"/>
    <property type="project" value="InterPro"/>
</dbReference>
<evidence type="ECO:0000256" key="1">
    <source>
        <dbReference type="SAM" id="Phobius"/>
    </source>
</evidence>
<evidence type="ECO:0000313" key="2">
    <source>
        <dbReference type="EMBL" id="WLD57900.1"/>
    </source>
</evidence>
<dbReference type="RefSeq" id="WP_304995183.1">
    <property type="nucleotide sequence ID" value="NZ_CP101717.1"/>
</dbReference>
<accession>A0AB38YGC9</accession>
<feature type="transmembrane region" description="Helical" evidence="1">
    <location>
        <begin position="30"/>
        <end position="50"/>
    </location>
</feature>
<dbReference type="EMBL" id="CP101717">
    <property type="protein sequence ID" value="WLD57900.1"/>
    <property type="molecule type" value="Genomic_DNA"/>
</dbReference>
<proteinExistence type="predicted"/>
<dbReference type="PANTHER" id="PTHR39555:SF1">
    <property type="entry name" value="TYPE IV PILUS INNER MEMBRANE COMPONENT PILO"/>
    <property type="match status" value="1"/>
</dbReference>
<dbReference type="Gene3D" id="1.10.287.540">
    <property type="entry name" value="Helix hairpin bin"/>
    <property type="match status" value="1"/>
</dbReference>
<reference evidence="2" key="1">
    <citation type="submission" date="2022-07" db="EMBL/GenBank/DDBJ databases">
        <title>Complete genome sequence of Salinispirillum sp. LH10-3-1 capable of multiple carbohydrate inversion isolated from a soda lake.</title>
        <authorList>
            <person name="Liu J."/>
            <person name="Zhai Y."/>
            <person name="Zhang H."/>
            <person name="Yang H."/>
            <person name="Qu J."/>
            <person name="Li J."/>
        </authorList>
    </citation>
    <scope>NUCLEOTIDE SEQUENCE</scope>
    <source>
        <strain evidence="2">LH 10-3-1</strain>
    </source>
</reference>
<keyword evidence="1" id="KW-0812">Transmembrane</keyword>